<organism evidence="2 3">
    <name type="scientific">Nonomuraea endophytica</name>
    <dbReference type="NCBI Taxonomy" id="714136"/>
    <lineage>
        <taxon>Bacteria</taxon>
        <taxon>Bacillati</taxon>
        <taxon>Actinomycetota</taxon>
        <taxon>Actinomycetes</taxon>
        <taxon>Streptosporangiales</taxon>
        <taxon>Streptosporangiaceae</taxon>
        <taxon>Nonomuraea</taxon>
    </lineage>
</organism>
<sequence length="147" mass="15834">MRSTFRRFAAMAVIPVAAAGIMVAAHPAVAAAPKYLSSSCSDDGYRLGIGVHYYNDSTQHVVTKVSWHVGGNAGNTNYLDFRVYVDKNNAPDPDITNGYSLTVKKGFGEKAVSGRTSLSNKMYLGFGMQFHKASAVDPYCDGQTSRV</sequence>
<evidence type="ECO:0000256" key="1">
    <source>
        <dbReference type="SAM" id="SignalP"/>
    </source>
</evidence>
<reference evidence="2 3" key="1">
    <citation type="submission" date="2020-08" db="EMBL/GenBank/DDBJ databases">
        <title>Genomic Encyclopedia of Type Strains, Phase IV (KMG-IV): sequencing the most valuable type-strain genomes for metagenomic binning, comparative biology and taxonomic classification.</title>
        <authorList>
            <person name="Goeker M."/>
        </authorList>
    </citation>
    <scope>NUCLEOTIDE SEQUENCE [LARGE SCALE GENOMIC DNA]</scope>
    <source>
        <strain evidence="2 3">DSM 45385</strain>
    </source>
</reference>
<evidence type="ECO:0008006" key="4">
    <source>
        <dbReference type="Google" id="ProtNLM"/>
    </source>
</evidence>
<dbReference type="AlphaFoldDB" id="A0A7W8AFD3"/>
<protein>
    <recommendedName>
        <fullName evidence="4">Secreted protein</fullName>
    </recommendedName>
</protein>
<feature type="chain" id="PRO_5031026780" description="Secreted protein" evidence="1">
    <location>
        <begin position="31"/>
        <end position="147"/>
    </location>
</feature>
<dbReference type="RefSeq" id="WP_184976341.1">
    <property type="nucleotide sequence ID" value="NZ_JACHIN010000032.1"/>
</dbReference>
<comment type="caution">
    <text evidence="2">The sequence shown here is derived from an EMBL/GenBank/DDBJ whole genome shotgun (WGS) entry which is preliminary data.</text>
</comment>
<accession>A0A7W8AFD3</accession>
<dbReference type="Proteomes" id="UP000568380">
    <property type="component" value="Unassembled WGS sequence"/>
</dbReference>
<keyword evidence="1" id="KW-0732">Signal</keyword>
<evidence type="ECO:0000313" key="3">
    <source>
        <dbReference type="Proteomes" id="UP000568380"/>
    </source>
</evidence>
<dbReference type="EMBL" id="JACHIN010000032">
    <property type="protein sequence ID" value="MBB5085154.1"/>
    <property type="molecule type" value="Genomic_DNA"/>
</dbReference>
<name>A0A7W8AFD3_9ACTN</name>
<gene>
    <name evidence="2" type="ORF">HNR40_010668</name>
</gene>
<feature type="signal peptide" evidence="1">
    <location>
        <begin position="1"/>
        <end position="30"/>
    </location>
</feature>
<evidence type="ECO:0000313" key="2">
    <source>
        <dbReference type="EMBL" id="MBB5085154.1"/>
    </source>
</evidence>
<keyword evidence="3" id="KW-1185">Reference proteome</keyword>
<proteinExistence type="predicted"/>